<gene>
    <name evidence="2" type="ORF">D2E22_1225</name>
</gene>
<protein>
    <submittedName>
        <fullName evidence="2">Uncharacterized protein</fullName>
    </submittedName>
</protein>
<accession>A0A430F6W9</accession>
<sequence>MMQLNKRMNIHLFSRVCLIFLIIWSVQIIAEMIWKGGPSTPLIQALGLAFCVFGVALGAFTDKENRLPVYGLILSALLPIPVAVGVILLGML</sequence>
<feature type="transmembrane region" description="Helical" evidence="1">
    <location>
        <begin position="12"/>
        <end position="30"/>
    </location>
</feature>
<name>A0A430F6W9_9BIFI</name>
<dbReference type="Proteomes" id="UP000288052">
    <property type="component" value="Unassembled WGS sequence"/>
</dbReference>
<keyword evidence="1" id="KW-0812">Transmembrane</keyword>
<reference evidence="2 3" key="1">
    <citation type="submission" date="2018-09" db="EMBL/GenBank/DDBJ databases">
        <title>Characterization of the phylogenetic diversity of five novel species belonging to the genus Bifidobacterium.</title>
        <authorList>
            <person name="Lugli G.A."/>
            <person name="Duranti S."/>
            <person name="Milani C."/>
        </authorList>
    </citation>
    <scope>NUCLEOTIDE SEQUENCE [LARGE SCALE GENOMIC DNA]</scope>
    <source>
        <strain evidence="2 3">2020B</strain>
    </source>
</reference>
<evidence type="ECO:0000313" key="3">
    <source>
        <dbReference type="Proteomes" id="UP000288052"/>
    </source>
</evidence>
<dbReference type="EMBL" id="QXGI01000004">
    <property type="protein sequence ID" value="RSX47938.1"/>
    <property type="molecule type" value="Genomic_DNA"/>
</dbReference>
<keyword evidence="1" id="KW-1133">Transmembrane helix</keyword>
<dbReference type="AlphaFoldDB" id="A0A430F6W9"/>
<feature type="transmembrane region" description="Helical" evidence="1">
    <location>
        <begin position="42"/>
        <end position="60"/>
    </location>
</feature>
<organism evidence="2 3">
    <name type="scientific">Bifidobacterium castoris</name>
    <dbReference type="NCBI Taxonomy" id="2306972"/>
    <lineage>
        <taxon>Bacteria</taxon>
        <taxon>Bacillati</taxon>
        <taxon>Actinomycetota</taxon>
        <taxon>Actinomycetes</taxon>
        <taxon>Bifidobacteriales</taxon>
        <taxon>Bifidobacteriaceae</taxon>
        <taxon>Bifidobacterium</taxon>
    </lineage>
</organism>
<keyword evidence="1" id="KW-0472">Membrane</keyword>
<feature type="transmembrane region" description="Helical" evidence="1">
    <location>
        <begin position="67"/>
        <end position="91"/>
    </location>
</feature>
<evidence type="ECO:0000256" key="1">
    <source>
        <dbReference type="SAM" id="Phobius"/>
    </source>
</evidence>
<dbReference type="OrthoDB" id="9874254at2"/>
<comment type="caution">
    <text evidence="2">The sequence shown here is derived from an EMBL/GenBank/DDBJ whole genome shotgun (WGS) entry which is preliminary data.</text>
</comment>
<keyword evidence="3" id="KW-1185">Reference proteome</keyword>
<dbReference type="RefSeq" id="WP_126032225.1">
    <property type="nucleotide sequence ID" value="NZ_QXGI01000004.1"/>
</dbReference>
<proteinExistence type="predicted"/>
<evidence type="ECO:0000313" key="2">
    <source>
        <dbReference type="EMBL" id="RSX47938.1"/>
    </source>
</evidence>